<dbReference type="PANTHER" id="PTHR43679">
    <property type="entry name" value="OCTANOYLTRANSFERASE LIPM-RELATED"/>
    <property type="match status" value="1"/>
</dbReference>
<keyword evidence="5" id="KW-1185">Reference proteome</keyword>
<dbReference type="SUPFAM" id="SSF55681">
    <property type="entry name" value="Class II aaRS and biotin synthetases"/>
    <property type="match status" value="1"/>
</dbReference>
<dbReference type="InterPro" id="IPR004143">
    <property type="entry name" value="BPL_LPL_catalytic"/>
</dbReference>
<gene>
    <name evidence="4" type="ORF">AFERRI_20340</name>
    <name evidence="2" type="ORF">AFERRI_600228</name>
    <name evidence="3" type="ORF">H2515_04110</name>
</gene>
<dbReference type="Proteomes" id="UP000595420">
    <property type="component" value="Chromosome"/>
</dbReference>
<evidence type="ECO:0000313" key="6">
    <source>
        <dbReference type="Proteomes" id="UP000595420"/>
    </source>
</evidence>
<protein>
    <submittedName>
        <fullName evidence="2">Biotin/lipoate A/B protein ligase</fullName>
    </submittedName>
    <submittedName>
        <fullName evidence="3">Lipoate--protein ligase family protein</fullName>
    </submittedName>
</protein>
<reference evidence="3 6" key="4">
    <citation type="submission" date="2020-07" db="EMBL/GenBank/DDBJ databases">
        <title>Complete genome sequence analysis of Acidithiobacillus ferrivorans XJFY6S-08 reveals extreme environmental adaptation to alpine acid mine drainage.</title>
        <authorList>
            <person name="Yan L."/>
            <person name="Ni Y."/>
        </authorList>
    </citation>
    <scope>NUCLEOTIDE SEQUENCE [LARGE SCALE GENOMIC DNA]</scope>
    <source>
        <strain evidence="3 6">XJFY6S-08</strain>
    </source>
</reference>
<evidence type="ECO:0000313" key="2">
    <source>
        <dbReference type="EMBL" id="CDQ12002.1"/>
    </source>
</evidence>
<dbReference type="AlphaFoldDB" id="A0A060UTU7"/>
<keyword evidence="2" id="KW-0436">Ligase</keyword>
<dbReference type="Proteomes" id="UP000193925">
    <property type="component" value="Chromosome AFERRI"/>
</dbReference>
<name>A0A060UTU7_9PROT</name>
<dbReference type="InterPro" id="IPR050664">
    <property type="entry name" value="Octanoyltrans_LipM/LipL"/>
</dbReference>
<reference evidence="2" key="2">
    <citation type="submission" date="2014-07" db="EMBL/GenBank/DDBJ databases">
        <title>Initial genome analysis of the psychrotolerant acidophile Acidithiobacillus ferrivorans CF27: insights into iron and sulfur oxidation pathways and into biofilm formation.</title>
        <authorList>
            <person name="Talla E."/>
            <person name="Hedrich S."/>
            <person name="Mangenot S."/>
            <person name="Ji B."/>
            <person name="Johnson D.B."/>
            <person name="Barbe V."/>
            <person name="Bonnefoy V."/>
        </authorList>
    </citation>
    <scope>NUCLEOTIDE SEQUENCE [LARGE SCALE GENOMIC DNA]</scope>
    <source>
        <strain evidence="2">CF27</strain>
    </source>
</reference>
<feature type="domain" description="BPL/LPL catalytic" evidence="1">
    <location>
        <begin position="29"/>
        <end position="219"/>
    </location>
</feature>
<dbReference type="PROSITE" id="PS51733">
    <property type="entry name" value="BPL_LPL_CATALYTIC"/>
    <property type="match status" value="1"/>
</dbReference>
<evidence type="ECO:0000313" key="3">
    <source>
        <dbReference type="EMBL" id="QQD73474.1"/>
    </source>
</evidence>
<reference evidence="4 5" key="3">
    <citation type="submission" date="2017-03" db="EMBL/GenBank/DDBJ databases">
        <authorList>
            <person name="Regsiter A."/>
            <person name="William W."/>
        </authorList>
    </citation>
    <scope>NUCLEOTIDE SEQUENCE [LARGE SCALE GENOMIC DNA]</scope>
    <source>
        <strain evidence="4">PRJEB5721</strain>
    </source>
</reference>
<proteinExistence type="predicted"/>
<dbReference type="EMBL" id="CP059488">
    <property type="protein sequence ID" value="QQD73474.1"/>
    <property type="molecule type" value="Genomic_DNA"/>
</dbReference>
<dbReference type="Gene3D" id="3.30.930.10">
    <property type="entry name" value="Bira Bifunctional Protein, Domain 2"/>
    <property type="match status" value="1"/>
</dbReference>
<evidence type="ECO:0000313" key="4">
    <source>
        <dbReference type="EMBL" id="SMH65558.1"/>
    </source>
</evidence>
<organism evidence="2">
    <name type="scientific">Acidithiobacillus ferrivorans</name>
    <dbReference type="NCBI Taxonomy" id="160808"/>
    <lineage>
        <taxon>Bacteria</taxon>
        <taxon>Pseudomonadati</taxon>
        <taxon>Pseudomonadota</taxon>
        <taxon>Acidithiobacillia</taxon>
        <taxon>Acidithiobacillales</taxon>
        <taxon>Acidithiobacillaceae</taxon>
        <taxon>Acidithiobacillus</taxon>
    </lineage>
</organism>
<dbReference type="InterPro" id="IPR045864">
    <property type="entry name" value="aa-tRNA-synth_II/BPL/LPL"/>
</dbReference>
<dbReference type="EMBL" id="LT841305">
    <property type="protein sequence ID" value="SMH65558.1"/>
    <property type="molecule type" value="Genomic_DNA"/>
</dbReference>
<reference evidence="2" key="1">
    <citation type="submission" date="2014-03" db="EMBL/GenBank/DDBJ databases">
        <authorList>
            <person name="Genoscope - CEA"/>
        </authorList>
    </citation>
    <scope>NUCLEOTIDE SEQUENCE [LARGE SCALE GENOMIC DNA]</scope>
    <source>
        <strain evidence="2">CF27</strain>
    </source>
</reference>
<dbReference type="Pfam" id="PF21948">
    <property type="entry name" value="LplA-B_cat"/>
    <property type="match status" value="1"/>
</dbReference>
<dbReference type="GO" id="GO:0016874">
    <property type="term" value="F:ligase activity"/>
    <property type="evidence" value="ECO:0007669"/>
    <property type="project" value="UniProtKB-KW"/>
</dbReference>
<dbReference type="PANTHER" id="PTHR43679:SF2">
    <property type="entry name" value="OCTANOYL-[GCVH]:PROTEIN N-OCTANOYLTRANSFERASE"/>
    <property type="match status" value="1"/>
</dbReference>
<dbReference type="RefSeq" id="WP_051984948.1">
    <property type="nucleotide sequence ID" value="NZ_CCCS020000057.1"/>
</dbReference>
<evidence type="ECO:0000313" key="5">
    <source>
        <dbReference type="Proteomes" id="UP000193925"/>
    </source>
</evidence>
<sequence>MRIRLIHLGMLAPEALHRAYVGLAEAQGEQDVPILLLARSAAHLSLGAAQGPAAELDRSACERLKIPLVQRALGGGLVWVDPGQLSYFFIFPPATRVRRAPELFALMAPWVIAVHAYFGLKVEARGGHDFWCQGCKIGGTGAATIRHSLVLGGSFILEAQWASFVECVAAPSAGFRTWLLEALQEGLCSWLPLLGRVVSPEAVLEACPALLRAAGWDVVLPTAPTETEQRAMVQAELEDVDWNQPARRRVPAGIKLKAGAFLTERDWPDGHWLRVWTENGALRRVAGSAWPAEQAGRLIGLLQPDSVRLGEQLREVVGKEASLWGERLLETAVWAD</sequence>
<evidence type="ECO:0000259" key="1">
    <source>
        <dbReference type="PROSITE" id="PS51733"/>
    </source>
</evidence>
<accession>A0A060UTU7</accession>
<dbReference type="EMBL" id="CCCS020000057">
    <property type="protein sequence ID" value="CDQ12002.1"/>
    <property type="molecule type" value="Genomic_DNA"/>
</dbReference>